<dbReference type="HOGENOM" id="CLU_144154_0_0_10"/>
<dbReference type="AlphaFoldDB" id="L1NGG8"/>
<keyword evidence="1" id="KW-0812">Transmembrane</keyword>
<dbReference type="Proteomes" id="UP000010408">
    <property type="component" value="Unassembled WGS sequence"/>
</dbReference>
<keyword evidence="1" id="KW-1133">Transmembrane helix</keyword>
<evidence type="ECO:0000313" key="3">
    <source>
        <dbReference type="Proteomes" id="UP000010408"/>
    </source>
</evidence>
<dbReference type="EMBL" id="AMEQ01000012">
    <property type="protein sequence ID" value="EKY02604.1"/>
    <property type="molecule type" value="Genomic_DNA"/>
</dbReference>
<evidence type="ECO:0000256" key="1">
    <source>
        <dbReference type="SAM" id="Phobius"/>
    </source>
</evidence>
<gene>
    <name evidence="2" type="ORF">HMPREF9134_00339</name>
</gene>
<protein>
    <submittedName>
        <fullName evidence="2">Uncharacterized protein</fullName>
    </submittedName>
</protein>
<organism evidence="2 3">
    <name type="scientific">Porphyromonas catoniae F0037</name>
    <dbReference type="NCBI Taxonomy" id="1127696"/>
    <lineage>
        <taxon>Bacteria</taxon>
        <taxon>Pseudomonadati</taxon>
        <taxon>Bacteroidota</taxon>
        <taxon>Bacteroidia</taxon>
        <taxon>Bacteroidales</taxon>
        <taxon>Porphyromonadaceae</taxon>
        <taxon>Porphyromonas</taxon>
    </lineage>
</organism>
<keyword evidence="1" id="KW-0472">Membrane</keyword>
<dbReference type="PATRIC" id="fig|1127696.3.peg.287"/>
<accession>L1NGG8</accession>
<proteinExistence type="predicted"/>
<comment type="caution">
    <text evidence="2">The sequence shown here is derived from an EMBL/GenBank/DDBJ whole genome shotgun (WGS) entry which is preliminary data.</text>
</comment>
<feature type="transmembrane region" description="Helical" evidence="1">
    <location>
        <begin position="63"/>
        <end position="83"/>
    </location>
</feature>
<reference evidence="2 3" key="1">
    <citation type="submission" date="2012-05" db="EMBL/GenBank/DDBJ databases">
        <authorList>
            <person name="Weinstock G."/>
            <person name="Sodergren E."/>
            <person name="Lobos E.A."/>
            <person name="Fulton L."/>
            <person name="Fulton R."/>
            <person name="Courtney L."/>
            <person name="Fronick C."/>
            <person name="O'Laughlin M."/>
            <person name="Godfrey J."/>
            <person name="Wilson R.M."/>
            <person name="Miner T."/>
            <person name="Farmer C."/>
            <person name="Delehaunty K."/>
            <person name="Cordes M."/>
            <person name="Minx P."/>
            <person name="Tomlinson C."/>
            <person name="Chen J."/>
            <person name="Wollam A."/>
            <person name="Pepin K.H."/>
            <person name="Bhonagiri V."/>
            <person name="Zhang X."/>
            <person name="Suruliraj S."/>
            <person name="Warren W."/>
            <person name="Mitreva M."/>
            <person name="Mardis E.R."/>
            <person name="Wilson R.K."/>
        </authorList>
    </citation>
    <scope>NUCLEOTIDE SEQUENCE [LARGE SCALE GENOMIC DNA]</scope>
    <source>
        <strain evidence="2 3">F0037</strain>
    </source>
</reference>
<sequence length="113" mass="12353">MHSKGYQRRLAAIFLGLFLGLLAMVTLHDFSHRADDVQAVPVSTSQELTTHADQTDCVLCQFVHTPFLALTLGVILLATVLGVRLLSSRLESIWSCDHLCLAQLRAPPADTLA</sequence>
<dbReference type="RefSeq" id="WP_005468490.1">
    <property type="nucleotide sequence ID" value="NZ_KB291042.1"/>
</dbReference>
<name>L1NGG8_9PORP</name>
<evidence type="ECO:0000313" key="2">
    <source>
        <dbReference type="EMBL" id="EKY02604.1"/>
    </source>
</evidence>